<keyword evidence="1" id="KW-0812">Transmembrane</keyword>
<evidence type="ECO:0000256" key="1">
    <source>
        <dbReference type="SAM" id="Phobius"/>
    </source>
</evidence>
<evidence type="ECO:0000313" key="3">
    <source>
        <dbReference type="Proteomes" id="UP000327013"/>
    </source>
</evidence>
<gene>
    <name evidence="2" type="ORF">FH972_005306</name>
</gene>
<dbReference type="Proteomes" id="UP000327013">
    <property type="component" value="Chromosome 2"/>
</dbReference>
<protein>
    <submittedName>
        <fullName evidence="2">Uncharacterized protein</fullName>
    </submittedName>
</protein>
<name>A0A5N6QRS3_9ROSI</name>
<evidence type="ECO:0000313" key="2">
    <source>
        <dbReference type="EMBL" id="KAE8008833.1"/>
    </source>
</evidence>
<keyword evidence="1" id="KW-0472">Membrane</keyword>
<reference evidence="2 3" key="1">
    <citation type="submission" date="2019-06" db="EMBL/GenBank/DDBJ databases">
        <title>A chromosomal-level reference genome of Carpinus fangiana (Coryloideae, Betulaceae).</title>
        <authorList>
            <person name="Yang X."/>
            <person name="Wang Z."/>
            <person name="Zhang L."/>
            <person name="Hao G."/>
            <person name="Liu J."/>
            <person name="Yang Y."/>
        </authorList>
    </citation>
    <scope>NUCLEOTIDE SEQUENCE [LARGE SCALE GENOMIC DNA]</scope>
    <source>
        <strain evidence="2">Cfa_2016G</strain>
        <tissue evidence="2">Leaf</tissue>
    </source>
</reference>
<dbReference type="AlphaFoldDB" id="A0A5N6QRS3"/>
<feature type="transmembrane region" description="Helical" evidence="1">
    <location>
        <begin position="78"/>
        <end position="98"/>
    </location>
</feature>
<organism evidence="2 3">
    <name type="scientific">Carpinus fangiana</name>
    <dbReference type="NCBI Taxonomy" id="176857"/>
    <lineage>
        <taxon>Eukaryota</taxon>
        <taxon>Viridiplantae</taxon>
        <taxon>Streptophyta</taxon>
        <taxon>Embryophyta</taxon>
        <taxon>Tracheophyta</taxon>
        <taxon>Spermatophyta</taxon>
        <taxon>Magnoliopsida</taxon>
        <taxon>eudicotyledons</taxon>
        <taxon>Gunneridae</taxon>
        <taxon>Pentapetalae</taxon>
        <taxon>rosids</taxon>
        <taxon>fabids</taxon>
        <taxon>Fagales</taxon>
        <taxon>Betulaceae</taxon>
        <taxon>Carpinus</taxon>
    </lineage>
</organism>
<accession>A0A5N6QRS3</accession>
<keyword evidence="1" id="KW-1133">Transmembrane helix</keyword>
<proteinExistence type="predicted"/>
<dbReference type="EMBL" id="CM017322">
    <property type="protein sequence ID" value="KAE8008833.1"/>
    <property type="molecule type" value="Genomic_DNA"/>
</dbReference>
<sequence>MENKLFKNTDNSANLLSMVLKLPWSHSLVITEPHNTWKTKCISVQVASKLGSSLKTEIGLEVLDLSLRDEVEEVRLEAVVSVPVIVFWSGLGVLTHIFRRVE</sequence>
<keyword evidence="3" id="KW-1185">Reference proteome</keyword>
<dbReference type="OrthoDB" id="1714255at2759"/>